<evidence type="ECO:0000256" key="5">
    <source>
        <dbReference type="ARBA" id="ARBA00022801"/>
    </source>
</evidence>
<dbReference type="InterPro" id="IPR039529">
    <property type="entry name" value="PGAP1/BST1"/>
</dbReference>
<evidence type="ECO:0000256" key="7">
    <source>
        <dbReference type="ARBA" id="ARBA00022927"/>
    </source>
</evidence>
<keyword evidence="14" id="KW-1185">Reference proteome</keyword>
<dbReference type="SUPFAM" id="SSF53474">
    <property type="entry name" value="alpha/beta-Hydrolases"/>
    <property type="match status" value="1"/>
</dbReference>
<evidence type="ECO:0000313" key="13">
    <source>
        <dbReference type="EMBL" id="CDI97938.1"/>
    </source>
</evidence>
<feature type="transmembrane region" description="Helical" evidence="10">
    <location>
        <begin position="947"/>
        <end position="968"/>
    </location>
</feature>
<dbReference type="Pfam" id="PF07819">
    <property type="entry name" value="PGAP1"/>
    <property type="match status" value="1"/>
</dbReference>
<evidence type="ECO:0000256" key="10">
    <source>
        <dbReference type="RuleBase" id="RU365011"/>
    </source>
</evidence>
<dbReference type="GO" id="GO:0015031">
    <property type="term" value="P:protein transport"/>
    <property type="evidence" value="ECO:0007669"/>
    <property type="project" value="UniProtKB-KW"/>
</dbReference>
<feature type="transmembrane region" description="Helical" evidence="10">
    <location>
        <begin position="749"/>
        <end position="770"/>
    </location>
</feature>
<keyword evidence="8 10" id="KW-1133">Transmembrane helix</keyword>
<proteinExistence type="inferred from homology"/>
<dbReference type="EMBL" id="LN902846">
    <property type="protein sequence ID" value="CDI97938.1"/>
    <property type="molecule type" value="Genomic_DNA"/>
</dbReference>
<sequence>MLRVLLICCVVLEGILIFRSVQQENECLMTYTYEHTYMEPIPLKGEALNSCQRYGLGVYRESGFTFLPTGSDGTIPVLFIPGSQGHPKQVRALASTTFVTSLTQFLNYSFEFFSLDFSEDTSALSSEVIERQTECVANIIPFVYRLFTKAPIPIIVVGHSMGGVVAHYALAKARFEPSIVNSVITLASPLRSPGRLFFCECLSLLLVVALSVHLLRIYERIHEFWHNVSLDSSYDHITFLSITGGISDYQVWDGLGKTTLPVDRALHLSTPSINQVWLSCDHLCILWCKQLVSRLSHALFANVNATTRMPLTSRVQQMEVLRSTFLSHPVPLEPPSPCELGPPPVVVDSRCVWYNRAGDLNGVYTATKDTCTYFKIGPLTGEPNERVLLLPTDVDVRNIYLCDKSVNSVPCHTIYEVPEESVRRIMVPGNDKAAGKARFLSVIGLNKDSFAQGPIDVAGASLVVHLTHETEGSLMFDLINNMNDRQLQWDGTTSRSAISLPRNRSRATFFRIPLSFEDFHFGPALPAPSIRIDPGSCPPDSDLVGVIIFALPWDHQVHHHRFNPRLPAKFYMQTISPLPENYTNLTTPFVDVIIDPRCDNTEVHFSYSYSHWIFQIFRVHFFHSQSLITGHILLSIFFLLASHSLHFQAHLGGRNADFAYSNPSLSSGARGQGYLMGECRATKHLLVTIVLHCLVALILCLLHSLRLTISDSSLSTLLIPTSSWIEWERRGYLGTIWMGPSDSPLATLLPFYLINFLYAILIPLILHCLADTQTPLALASRGLSRLTVWWRNRQCRSCFEARAYPISFYIALACIFTSFVFHDGAALLVIALALLLNCMSMLTKDTVRNDVDLKTAPMDGRLQILVAIQLRFVLLLIFCSFLSVEQWFTFTFRAKVVFAGYKVNWLRSFQPTVFQFLLLLTTSMLIRSLPSPIVWIKDHRFRRLPPLLLALALLITLIGCLVCLGGYLHTADSLQTCLLITLATGFLLGLWASLATTPFAVTAAMSCG</sequence>
<evidence type="ECO:0000259" key="12">
    <source>
        <dbReference type="Pfam" id="PF07819"/>
    </source>
</evidence>
<feature type="transmembrane region" description="Helical" evidence="10">
    <location>
        <begin position="685"/>
        <end position="705"/>
    </location>
</feature>
<feature type="chain" id="PRO_5001831692" description="GPI inositol-deacylase" evidence="11">
    <location>
        <begin position="24"/>
        <end position="1008"/>
    </location>
</feature>
<keyword evidence="9 10" id="KW-0472">Membrane</keyword>
<keyword evidence="7 10" id="KW-0653">Protein transport</keyword>
<feature type="transmembrane region" description="Helical" evidence="10">
    <location>
        <begin position="825"/>
        <end position="843"/>
    </location>
</feature>
<dbReference type="OrthoDB" id="348976at2759"/>
<evidence type="ECO:0000256" key="2">
    <source>
        <dbReference type="ARBA" id="ARBA00006931"/>
    </source>
</evidence>
<keyword evidence="3 10" id="KW-0813">Transport</keyword>
<feature type="signal peptide" evidence="11">
    <location>
        <begin position="1"/>
        <end position="23"/>
    </location>
</feature>
<keyword evidence="11" id="KW-0732">Signal</keyword>
<name>A0A087VZR8_ECHMU</name>
<dbReference type="AlphaFoldDB" id="A0A087VZR8"/>
<dbReference type="PANTHER" id="PTHR15495">
    <property type="entry name" value="NEGATIVE REGULATOR OF VESICLE FORMATION-RELATED"/>
    <property type="match status" value="1"/>
</dbReference>
<dbReference type="InterPro" id="IPR012908">
    <property type="entry name" value="PGAP1-ab_dom-like"/>
</dbReference>
<dbReference type="InterPro" id="IPR029058">
    <property type="entry name" value="AB_hydrolase_fold"/>
</dbReference>
<organism evidence="13 14">
    <name type="scientific">Echinococcus multilocularis</name>
    <name type="common">Fox tapeworm</name>
    <dbReference type="NCBI Taxonomy" id="6211"/>
    <lineage>
        <taxon>Eukaryota</taxon>
        <taxon>Metazoa</taxon>
        <taxon>Spiralia</taxon>
        <taxon>Lophotrochozoa</taxon>
        <taxon>Platyhelminthes</taxon>
        <taxon>Cestoda</taxon>
        <taxon>Eucestoda</taxon>
        <taxon>Cyclophyllidea</taxon>
        <taxon>Taeniidae</taxon>
        <taxon>Echinococcus</taxon>
    </lineage>
</organism>
<comment type="similarity">
    <text evidence="2 10">Belongs to the GPI inositol-deacylase family.</text>
</comment>
<keyword evidence="5 10" id="KW-0378">Hydrolase</keyword>
<feature type="domain" description="GPI inositol-deacylase PGAP1-like alpha/beta" evidence="12">
    <location>
        <begin position="75"/>
        <end position="300"/>
    </location>
</feature>
<evidence type="ECO:0000256" key="1">
    <source>
        <dbReference type="ARBA" id="ARBA00004477"/>
    </source>
</evidence>
<dbReference type="GO" id="GO:0006505">
    <property type="term" value="P:GPI anchor metabolic process"/>
    <property type="evidence" value="ECO:0007669"/>
    <property type="project" value="TreeGrafter"/>
</dbReference>
<dbReference type="STRING" id="6211.A0A087VZR8"/>
<feature type="transmembrane region" description="Helical" evidence="10">
    <location>
        <begin position="864"/>
        <end position="888"/>
    </location>
</feature>
<dbReference type="GO" id="GO:0005789">
    <property type="term" value="C:endoplasmic reticulum membrane"/>
    <property type="evidence" value="ECO:0007669"/>
    <property type="project" value="UniProtKB-SubCell"/>
</dbReference>
<keyword evidence="4 10" id="KW-0812">Transmembrane</keyword>
<evidence type="ECO:0000256" key="8">
    <source>
        <dbReference type="ARBA" id="ARBA00022989"/>
    </source>
</evidence>
<comment type="function">
    <text evidence="10">Involved in inositol deacylation of GPI-anchored proteins which plays important roles in the quality control and ER-associated degradation of GPI-anchored proteins.</text>
</comment>
<evidence type="ECO:0000256" key="11">
    <source>
        <dbReference type="SAM" id="SignalP"/>
    </source>
</evidence>
<dbReference type="Gene3D" id="3.40.50.1820">
    <property type="entry name" value="alpha/beta hydrolase"/>
    <property type="match status" value="1"/>
</dbReference>
<dbReference type="PANTHER" id="PTHR15495:SF7">
    <property type="entry name" value="GPI INOSITOL-DEACYLASE"/>
    <property type="match status" value="1"/>
</dbReference>
<gene>
    <name evidence="13" type="ORF">EmuJ_000175300</name>
</gene>
<reference evidence="13" key="1">
    <citation type="journal article" date="2013" name="Nature">
        <title>The genomes of four tapeworm species reveal adaptations to parasitism.</title>
        <authorList>
            <person name="Tsai I.J."/>
            <person name="Zarowiecki M."/>
            <person name="Holroyd N."/>
            <person name="Garciarrubio A."/>
            <person name="Sanchez-Flores A."/>
            <person name="Brooks K.L."/>
            <person name="Tracey A."/>
            <person name="Bobes R.J."/>
            <person name="Fragoso G."/>
            <person name="Sciutto E."/>
            <person name="Aslett M."/>
            <person name="Beasley H."/>
            <person name="Bennett H.M."/>
            <person name="Cai J."/>
            <person name="Camicia F."/>
            <person name="Clark R."/>
            <person name="Cucher M."/>
            <person name="De Silva N."/>
            <person name="Day T.A."/>
            <person name="Deplazes P."/>
            <person name="Estrada K."/>
            <person name="Fernandez C."/>
            <person name="Holland P.W."/>
            <person name="Hou J."/>
            <person name="Hu S."/>
            <person name="Huckvale T."/>
            <person name="Hung S.S."/>
            <person name="Kamenetzky L."/>
            <person name="Keane J.A."/>
            <person name="Kiss F."/>
            <person name="Koziol U."/>
            <person name="Lambert O."/>
            <person name="Liu K."/>
            <person name="Luo X."/>
            <person name="Luo Y."/>
            <person name="Macchiaroli N."/>
            <person name="Nichol S."/>
            <person name="Paps J."/>
            <person name="Parkinson J."/>
            <person name="Pouchkina-Stantcheva N."/>
            <person name="Riddiford N."/>
            <person name="Rosenzvit M."/>
            <person name="Salinas G."/>
            <person name="Wasmuth J.D."/>
            <person name="Zamanian M."/>
            <person name="Zheng Y."/>
            <person name="Cai X."/>
            <person name="Soberon X."/>
            <person name="Olson P.D."/>
            <person name="Laclette J.P."/>
            <person name="Brehm K."/>
            <person name="Berriman M."/>
            <person name="Garciarrubio A."/>
            <person name="Bobes R.J."/>
            <person name="Fragoso G."/>
            <person name="Sanchez-Flores A."/>
            <person name="Estrada K."/>
            <person name="Cevallos M.A."/>
            <person name="Morett E."/>
            <person name="Gonzalez V."/>
            <person name="Portillo T."/>
            <person name="Ochoa-Leyva A."/>
            <person name="Jose M.V."/>
            <person name="Sciutto E."/>
            <person name="Landa A."/>
            <person name="Jimenez L."/>
            <person name="Valdes V."/>
            <person name="Carrero J.C."/>
            <person name="Larralde C."/>
            <person name="Morales-Montor J."/>
            <person name="Limon-Lason J."/>
            <person name="Soberon X."/>
            <person name="Laclette J.P."/>
        </authorList>
    </citation>
    <scope>NUCLEOTIDE SEQUENCE [LARGE SCALE GENOMIC DNA]</scope>
</reference>
<dbReference type="Pfam" id="PF24660">
    <property type="entry name" value="PGAP1_3rd"/>
    <property type="match status" value="1"/>
</dbReference>
<evidence type="ECO:0000256" key="3">
    <source>
        <dbReference type="ARBA" id="ARBA00022448"/>
    </source>
</evidence>
<protein>
    <recommendedName>
        <fullName evidence="10">GPI inositol-deacylase</fullName>
        <ecNumber evidence="10">3.1.-.-</ecNumber>
    </recommendedName>
</protein>
<dbReference type="GO" id="GO:0006888">
    <property type="term" value="P:endoplasmic reticulum to Golgi vesicle-mediated transport"/>
    <property type="evidence" value="ECO:0007669"/>
    <property type="project" value="TreeGrafter"/>
</dbReference>
<dbReference type="Proteomes" id="UP000017246">
    <property type="component" value="Unassembled WGS sequence"/>
</dbReference>
<evidence type="ECO:0000256" key="6">
    <source>
        <dbReference type="ARBA" id="ARBA00022824"/>
    </source>
</evidence>
<evidence type="ECO:0000256" key="9">
    <source>
        <dbReference type="ARBA" id="ARBA00023136"/>
    </source>
</evidence>
<keyword evidence="6 10" id="KW-0256">Endoplasmic reticulum</keyword>
<dbReference type="EC" id="3.1.-.-" evidence="10"/>
<accession>A0A087VZR8</accession>
<dbReference type="GO" id="GO:0050185">
    <property type="term" value="F:phosphatidylinositol deacylase activity"/>
    <property type="evidence" value="ECO:0007669"/>
    <property type="project" value="TreeGrafter"/>
</dbReference>
<feature type="transmembrane region" description="Helical" evidence="10">
    <location>
        <begin position="801"/>
        <end position="819"/>
    </location>
</feature>
<feature type="transmembrane region" description="Helical" evidence="10">
    <location>
        <begin position="908"/>
        <end position="926"/>
    </location>
</feature>
<evidence type="ECO:0000256" key="4">
    <source>
        <dbReference type="ARBA" id="ARBA00022692"/>
    </source>
</evidence>
<dbReference type="eggNOG" id="KOG3724">
    <property type="taxonomic scope" value="Eukaryota"/>
</dbReference>
<feature type="transmembrane region" description="Helical" evidence="10">
    <location>
        <begin position="980"/>
        <end position="1005"/>
    </location>
</feature>
<reference evidence="13" key="2">
    <citation type="submission" date="2015-11" db="EMBL/GenBank/DDBJ databases">
        <authorList>
            <person name="Zhang Y."/>
            <person name="Guo Z."/>
        </authorList>
    </citation>
    <scope>NUCLEOTIDE SEQUENCE</scope>
</reference>
<comment type="subcellular location">
    <subcellularLocation>
        <location evidence="1">Endoplasmic reticulum membrane</location>
        <topology evidence="1">Multi-pass membrane protein</topology>
    </subcellularLocation>
</comment>
<evidence type="ECO:0000313" key="14">
    <source>
        <dbReference type="Proteomes" id="UP000017246"/>
    </source>
</evidence>